<proteinExistence type="predicted"/>
<name>A0A0W0TIP5_9GAMM</name>
<dbReference type="Proteomes" id="UP000054698">
    <property type="component" value="Unassembled WGS sequence"/>
</dbReference>
<evidence type="ECO:0000313" key="3">
    <source>
        <dbReference type="Proteomes" id="UP000054698"/>
    </source>
</evidence>
<dbReference type="AlphaFoldDB" id="A0A0W0TIP5"/>
<keyword evidence="3" id="KW-1185">Reference proteome</keyword>
<sequence>MGFFRKTLRKEHLLDRGIYSDSKGHLAQRIDYAWNIYNSPKPKYTTAHKDAALSFLRASFNIPESYKKEQAVEKIAALMALKAANPDKKFVPKLPDPERREVVAGGTPSVAVRVAEIRANGQT</sequence>
<dbReference type="OrthoDB" id="5654135at2"/>
<protein>
    <submittedName>
        <fullName evidence="1">Uncharacterized protein</fullName>
    </submittedName>
</protein>
<dbReference type="PATRIC" id="fig|453.4.peg.3415"/>
<accession>A0A0W0TIP5</accession>
<evidence type="ECO:0000313" key="1">
    <source>
        <dbReference type="EMBL" id="KTC95468.1"/>
    </source>
</evidence>
<dbReference type="EMBL" id="UASS01000005">
    <property type="protein sequence ID" value="SPX60051.1"/>
    <property type="molecule type" value="Genomic_DNA"/>
</dbReference>
<dbReference type="Proteomes" id="UP000251942">
    <property type="component" value="Unassembled WGS sequence"/>
</dbReference>
<gene>
    <name evidence="1" type="ORF">Lfee_3133</name>
    <name evidence="2" type="ORF">NCTC12022_00767</name>
</gene>
<evidence type="ECO:0000313" key="2">
    <source>
        <dbReference type="EMBL" id="SPX60051.1"/>
    </source>
</evidence>
<reference evidence="2 4" key="2">
    <citation type="submission" date="2018-06" db="EMBL/GenBank/DDBJ databases">
        <authorList>
            <consortium name="Pathogen Informatics"/>
            <person name="Doyle S."/>
        </authorList>
    </citation>
    <scope>NUCLEOTIDE SEQUENCE [LARGE SCALE GENOMIC DNA]</scope>
    <source>
        <strain evidence="2 4">NCTC12022</strain>
    </source>
</reference>
<dbReference type="RefSeq" id="WP_058447923.1">
    <property type="nucleotide sequence ID" value="NZ_CAAAHT010000005.1"/>
</dbReference>
<evidence type="ECO:0000313" key="4">
    <source>
        <dbReference type="Proteomes" id="UP000251942"/>
    </source>
</evidence>
<organism evidence="1 3">
    <name type="scientific">Legionella feeleii</name>
    <dbReference type="NCBI Taxonomy" id="453"/>
    <lineage>
        <taxon>Bacteria</taxon>
        <taxon>Pseudomonadati</taxon>
        <taxon>Pseudomonadota</taxon>
        <taxon>Gammaproteobacteria</taxon>
        <taxon>Legionellales</taxon>
        <taxon>Legionellaceae</taxon>
        <taxon>Legionella</taxon>
    </lineage>
</organism>
<reference evidence="1 3" key="1">
    <citation type="submission" date="2015-11" db="EMBL/GenBank/DDBJ databases">
        <title>Genomic analysis of 38 Legionella species identifies large and diverse effector repertoires.</title>
        <authorList>
            <person name="Burstein D."/>
            <person name="Amaro F."/>
            <person name="Zusman T."/>
            <person name="Lifshitz Z."/>
            <person name="Cohen O."/>
            <person name="Gilbert J.A."/>
            <person name="Pupko T."/>
            <person name="Shuman H.A."/>
            <person name="Segal G."/>
        </authorList>
    </citation>
    <scope>NUCLEOTIDE SEQUENCE [LARGE SCALE GENOMIC DNA]</scope>
    <source>
        <strain evidence="1 3">WO-44C</strain>
    </source>
</reference>
<dbReference type="EMBL" id="LNYB01000085">
    <property type="protein sequence ID" value="KTC95468.1"/>
    <property type="molecule type" value="Genomic_DNA"/>
</dbReference>